<organism evidence="3 4">
    <name type="scientific">Actinomadura luzonensis</name>
    <dbReference type="NCBI Taxonomy" id="2805427"/>
    <lineage>
        <taxon>Bacteria</taxon>
        <taxon>Bacillati</taxon>
        <taxon>Actinomycetota</taxon>
        <taxon>Actinomycetes</taxon>
        <taxon>Streptosporangiales</taxon>
        <taxon>Thermomonosporaceae</taxon>
        <taxon>Actinomadura</taxon>
    </lineage>
</organism>
<dbReference type="EMBL" id="JAKRKC020000001">
    <property type="protein sequence ID" value="MCK2214243.1"/>
    <property type="molecule type" value="Genomic_DNA"/>
</dbReference>
<name>A0ABT0FQQ3_9ACTN</name>
<gene>
    <name evidence="3" type="ORF">MF672_010640</name>
</gene>
<comment type="caution">
    <text evidence="3">The sequence shown here is derived from an EMBL/GenBank/DDBJ whole genome shotgun (WGS) entry which is preliminary data.</text>
</comment>
<dbReference type="Proteomes" id="UP001317259">
    <property type="component" value="Unassembled WGS sequence"/>
</dbReference>
<dbReference type="Gene3D" id="1.10.150.130">
    <property type="match status" value="1"/>
</dbReference>
<proteinExistence type="predicted"/>
<dbReference type="Gene3D" id="1.10.443.10">
    <property type="entry name" value="Intergrase catalytic core"/>
    <property type="match status" value="1"/>
</dbReference>
<keyword evidence="4" id="KW-1185">Reference proteome</keyword>
<evidence type="ECO:0000313" key="4">
    <source>
        <dbReference type="Proteomes" id="UP001317259"/>
    </source>
</evidence>
<dbReference type="InterPro" id="IPR013762">
    <property type="entry name" value="Integrase-like_cat_sf"/>
</dbReference>
<accession>A0ABT0FQQ3</accession>
<evidence type="ECO:0000256" key="1">
    <source>
        <dbReference type="ARBA" id="ARBA00023125"/>
    </source>
</evidence>
<evidence type="ECO:0000313" key="3">
    <source>
        <dbReference type="EMBL" id="MCK2214243.1"/>
    </source>
</evidence>
<sequence>MAYTEIRNGTIRVRYKLANGKYSGGVSENPDTGEPWASEDEAREWGRDEEVLIRRGIRQAAQEAELPPTFAEFAWAWYRGLRLQPTTMAKYRSLLENHLLHRFGERRMQIDDWPSEEFDGWEMDMIRVGYERSTAGAARNLLVNVLNASIPRYMHFNPAERRAGTGMKGLRRIEAAARGAKVWPSPLQALLVAERCALLAQHDDVFLQMVTKAWTGLRWSEVSALQPDKLLPADQLLNINQKLYELKGFYLNHPKDGSVRIIDVPPFLWSMLVDQTARARYCHCVPRGERELPRVDGDEAVEWCSARPYLFLSPDGSHFQRGNFGGSVIRPAADGFYPAKKGRYARPALPVLADAAVYGPRPARGRRQVLEGEQHWPGRPTLWKWPRAVAGEVFVPPVGRGTPDWSTWPESERPHLVTWLPLLPGLTPHGLRHGHQTWMDDGGIKKALKVERMGHEDSSIQGRYGHPTPAMRAELVELLQALWENAVAERFKIYPYSAIPLLDAQLAKWRKGTADKVISQISPRDRKRAAS</sequence>
<dbReference type="InterPro" id="IPR011010">
    <property type="entry name" value="DNA_brk_join_enz"/>
</dbReference>
<dbReference type="RefSeq" id="WP_242374615.1">
    <property type="nucleotide sequence ID" value="NZ_JAKRKC020000001.1"/>
</dbReference>
<keyword evidence="2" id="KW-0233">DNA recombination</keyword>
<evidence type="ECO:0000256" key="2">
    <source>
        <dbReference type="ARBA" id="ARBA00023172"/>
    </source>
</evidence>
<dbReference type="SUPFAM" id="SSF56349">
    <property type="entry name" value="DNA breaking-rejoining enzymes"/>
    <property type="match status" value="2"/>
</dbReference>
<keyword evidence="1" id="KW-0238">DNA-binding</keyword>
<dbReference type="InterPro" id="IPR010998">
    <property type="entry name" value="Integrase_recombinase_N"/>
</dbReference>
<reference evidence="3 4" key="1">
    <citation type="submission" date="2022-04" db="EMBL/GenBank/DDBJ databases">
        <title>Genome draft of Actinomadura sp. ATCC 31491.</title>
        <authorList>
            <person name="Shi X."/>
            <person name="Du Y."/>
        </authorList>
    </citation>
    <scope>NUCLEOTIDE SEQUENCE [LARGE SCALE GENOMIC DNA]</scope>
    <source>
        <strain evidence="3 4">ATCC 31491</strain>
    </source>
</reference>
<protein>
    <submittedName>
        <fullName evidence="3">Site-specific integrase</fullName>
    </submittedName>
</protein>